<evidence type="ECO:0000313" key="3">
    <source>
        <dbReference type="EMBL" id="SCF09437.1"/>
    </source>
</evidence>
<dbReference type="NCBIfam" id="NF040588">
    <property type="entry name" value="FxsC_Nterm"/>
    <property type="match status" value="1"/>
</dbReference>
<reference evidence="4" key="1">
    <citation type="submission" date="2016-06" db="EMBL/GenBank/DDBJ databases">
        <authorList>
            <person name="Varghese N."/>
            <person name="Submissions Spin"/>
        </authorList>
    </citation>
    <scope>NUCLEOTIDE SEQUENCE [LARGE SCALE GENOMIC DNA]</scope>
    <source>
        <strain evidence="4">DSM 44875</strain>
    </source>
</reference>
<dbReference type="EMBL" id="LT607412">
    <property type="protein sequence ID" value="SCF09437.1"/>
    <property type="molecule type" value="Genomic_DNA"/>
</dbReference>
<evidence type="ECO:0000259" key="2">
    <source>
        <dbReference type="Pfam" id="PF13676"/>
    </source>
</evidence>
<feature type="region of interest" description="Disordered" evidence="1">
    <location>
        <begin position="394"/>
        <end position="413"/>
    </location>
</feature>
<evidence type="ECO:0000256" key="1">
    <source>
        <dbReference type="SAM" id="MobiDB-lite"/>
    </source>
</evidence>
<dbReference type="OrthoDB" id="9150238at2"/>
<proteinExistence type="predicted"/>
<dbReference type="AlphaFoldDB" id="A0A1C4XLV0"/>
<protein>
    <submittedName>
        <fullName evidence="3">FxsC C-terminal domain-containing protein</fullName>
    </submittedName>
</protein>
<dbReference type="RefSeq" id="WP_089020699.1">
    <property type="nucleotide sequence ID" value="NZ_LT607412.1"/>
</dbReference>
<dbReference type="NCBIfam" id="TIGR04276">
    <property type="entry name" value="FxsC_Cterm"/>
    <property type="match status" value="1"/>
</dbReference>
<gene>
    <name evidence="3" type="ORF">GA0070607_5468</name>
</gene>
<dbReference type="GO" id="GO:0007165">
    <property type="term" value="P:signal transduction"/>
    <property type="evidence" value="ECO:0007669"/>
    <property type="project" value="InterPro"/>
</dbReference>
<organism evidence="3 4">
    <name type="scientific">Micromonospora coriariae</name>
    <dbReference type="NCBI Taxonomy" id="285665"/>
    <lineage>
        <taxon>Bacteria</taxon>
        <taxon>Bacillati</taxon>
        <taxon>Actinomycetota</taxon>
        <taxon>Actinomycetes</taxon>
        <taxon>Micromonosporales</taxon>
        <taxon>Micromonosporaceae</taxon>
        <taxon>Micromonospora</taxon>
    </lineage>
</organism>
<dbReference type="Gene3D" id="3.40.50.10140">
    <property type="entry name" value="Toll/interleukin-1 receptor homology (TIR) domain"/>
    <property type="match status" value="1"/>
</dbReference>
<keyword evidence="4" id="KW-1185">Reference proteome</keyword>
<evidence type="ECO:0000313" key="4">
    <source>
        <dbReference type="Proteomes" id="UP000198243"/>
    </source>
</evidence>
<dbReference type="Pfam" id="PF13676">
    <property type="entry name" value="TIR_2"/>
    <property type="match status" value="1"/>
</dbReference>
<dbReference type="SUPFAM" id="SSF52200">
    <property type="entry name" value="Toll/Interleukin receptor TIR domain"/>
    <property type="match status" value="1"/>
</dbReference>
<dbReference type="InterPro" id="IPR035897">
    <property type="entry name" value="Toll_tir_struct_dom_sf"/>
</dbReference>
<accession>A0A1C4XLV0</accession>
<name>A0A1C4XLV0_9ACTN</name>
<sequence length="413" mass="45968">MPLFFLSYAQEDNRNGQVQAFFGDLSEAVAGLAGVRWHEAGFIDGQMLLGTTWTDALAGALSTSACLIALTSPRYVVSDYCGREFRVFADRIDEHERQFQVRPPALVPVQWIPCDRLPEVVGTYQYRNFPTGTVYAQDGLLTLKQRRRHEDEYRDFVDALAKHIVQTARDHTLHQPAQRPTLAKVTSAFGQPARPQAQTGPALAGAVQRATSARHVHIVLVAGSSAELAGSRPGAEERYGAVSRDWRPYRPELEVPIGSWAGAIATTKSYGWTVEDAEDLAAVREWARAHNQIVVLVVDVWSADLPRYQLTLIRYDRDVGSPRAPVLVPWTAADDAASGGNRKMWDTLARVLPHHVLHNTRDLWRTEIATSARFQEELEDVLVVEQGRIYRTGTVYQEPPTDGSGQRPILEGP</sequence>
<feature type="domain" description="TIR" evidence="2">
    <location>
        <begin position="4"/>
        <end position="131"/>
    </location>
</feature>
<dbReference type="InterPro" id="IPR047603">
    <property type="entry name" value="FxsC_N"/>
</dbReference>
<dbReference type="Proteomes" id="UP000198243">
    <property type="component" value="Chromosome I"/>
</dbReference>
<dbReference type="InterPro" id="IPR000157">
    <property type="entry name" value="TIR_dom"/>
</dbReference>
<dbReference type="InterPro" id="IPR026367">
    <property type="entry name" value="FxsC_C"/>
</dbReference>